<dbReference type="Gene3D" id="2.120.10.30">
    <property type="entry name" value="TolB, C-terminal domain"/>
    <property type="match status" value="1"/>
</dbReference>
<proteinExistence type="inferred from homology"/>
<dbReference type="InterPro" id="IPR011659">
    <property type="entry name" value="WD40"/>
</dbReference>
<reference evidence="2 3" key="1">
    <citation type="submission" date="2020-08" db="EMBL/GenBank/DDBJ databases">
        <title>Genomic Encyclopedia of Type Strains, Phase IV (KMG-IV): sequencing the most valuable type-strain genomes for metagenomic binning, comparative biology and taxonomic classification.</title>
        <authorList>
            <person name="Goeker M."/>
        </authorList>
    </citation>
    <scope>NUCLEOTIDE SEQUENCE [LARGE SCALE GENOMIC DNA]</scope>
    <source>
        <strain evidence="2 3">DSM 17976</strain>
    </source>
</reference>
<organism evidence="2 3">
    <name type="scientific">Runella defluvii</name>
    <dbReference type="NCBI Taxonomy" id="370973"/>
    <lineage>
        <taxon>Bacteria</taxon>
        <taxon>Pseudomonadati</taxon>
        <taxon>Bacteroidota</taxon>
        <taxon>Cytophagia</taxon>
        <taxon>Cytophagales</taxon>
        <taxon>Spirosomataceae</taxon>
        <taxon>Runella</taxon>
    </lineage>
</organism>
<dbReference type="PANTHER" id="PTHR36842:SF1">
    <property type="entry name" value="PROTEIN TOLB"/>
    <property type="match status" value="1"/>
</dbReference>
<dbReference type="RefSeq" id="WP_229601481.1">
    <property type="nucleotide sequence ID" value="NZ_JACIBY010000021.1"/>
</dbReference>
<comment type="caution">
    <text evidence="2">The sequence shown here is derived from an EMBL/GenBank/DDBJ whole genome shotgun (WGS) entry which is preliminary data.</text>
</comment>
<dbReference type="InterPro" id="IPR011042">
    <property type="entry name" value="6-blade_b-propeller_TolB-like"/>
</dbReference>
<dbReference type="PROSITE" id="PS51257">
    <property type="entry name" value="PROKAR_LIPOPROTEIN"/>
    <property type="match status" value="1"/>
</dbReference>
<comment type="similarity">
    <text evidence="1">Belongs to the TolB family.</text>
</comment>
<evidence type="ECO:0008006" key="4">
    <source>
        <dbReference type="Google" id="ProtNLM"/>
    </source>
</evidence>
<protein>
    <recommendedName>
        <fullName evidence="4">DUF3748 domain-containing protein</fullName>
    </recommendedName>
</protein>
<dbReference type="AlphaFoldDB" id="A0A7W6ETH2"/>
<evidence type="ECO:0000256" key="1">
    <source>
        <dbReference type="ARBA" id="ARBA00009820"/>
    </source>
</evidence>
<dbReference type="SUPFAM" id="SSF82171">
    <property type="entry name" value="DPP6 N-terminal domain-like"/>
    <property type="match status" value="1"/>
</dbReference>
<sequence>MRLLTTVLCLTTLAMTSCNSNQYLKETQLTNDLSYHHDLDNNDNFSPDDQWLVYDTRTDDGGIAASAKIEKVHTQTGEKKVLYALPNNAAWGPGAGAVSYAHTEASVVFIHGLMNVTAANPYQQWRRTGIIIKDQAPNVPIYMDARDVTPPFTAGALRGGTHRHEWSGDGNWIGYTYNDAILKALEDKTQQKHNLRTIGVSKRGHSVTVSKTTNGEDVSSEWFSAVVVRVTPTPQAGSDEISHAAGDSWVGLNGYLKPDGQRQIARAFVGKVKDKNGKDVDEVFIVDIPDDITQAGAWGPLEGTDTMMPMPPKGTSQRRLTHTADTAFPGCTGVVRSSGDGSVLAFLAKDDKGVQQIFTLSPLGGTPTQLTFHPSNVEGYFRWHPDGQHLCYVWNGSIVLVKLGNAPFENRVRLLTPSSNPSPSNLVWSHDGKKIAFNRALKKPQTEQENKQVFIVHLDKL</sequence>
<evidence type="ECO:0000313" key="3">
    <source>
        <dbReference type="Proteomes" id="UP000541352"/>
    </source>
</evidence>
<accession>A0A7W6ETH2</accession>
<dbReference type="Proteomes" id="UP000541352">
    <property type="component" value="Unassembled WGS sequence"/>
</dbReference>
<dbReference type="InterPro" id="IPR022223">
    <property type="entry name" value="DUF3748"/>
</dbReference>
<evidence type="ECO:0000313" key="2">
    <source>
        <dbReference type="EMBL" id="MBB3841845.1"/>
    </source>
</evidence>
<gene>
    <name evidence="2" type="ORF">FHS57_005874</name>
</gene>
<name>A0A7W6ETH2_9BACT</name>
<dbReference type="Pfam" id="PF07676">
    <property type="entry name" value="PD40"/>
    <property type="match status" value="1"/>
</dbReference>
<keyword evidence="3" id="KW-1185">Reference proteome</keyword>
<dbReference type="Pfam" id="PF12566">
    <property type="entry name" value="DUF3748"/>
    <property type="match status" value="1"/>
</dbReference>
<dbReference type="PANTHER" id="PTHR36842">
    <property type="entry name" value="PROTEIN TOLB HOMOLOG"/>
    <property type="match status" value="1"/>
</dbReference>
<dbReference type="EMBL" id="JACIBY010000021">
    <property type="protein sequence ID" value="MBB3841845.1"/>
    <property type="molecule type" value="Genomic_DNA"/>
</dbReference>